<sequence length="131" mass="14601">MHPSLLSLTEESIRLINDDRIGRSLDSLFNADRASMLTEIVVDAMKEFQISGERFHNDSTTITFSGKYEGANGGMVNGKKTPKITHGHNKDHRPDLKQLLLSLTVSSDGYVPVHYKLYDGNTNDSPTHIET</sequence>
<reference evidence="1" key="1">
    <citation type="submission" date="2013-08" db="EMBL/GenBank/DDBJ databases">
        <authorList>
            <person name="Mendez C."/>
            <person name="Richter M."/>
            <person name="Ferrer M."/>
            <person name="Sanchez J."/>
        </authorList>
    </citation>
    <scope>NUCLEOTIDE SEQUENCE</scope>
</reference>
<organism evidence="1">
    <name type="scientific">mine drainage metagenome</name>
    <dbReference type="NCBI Taxonomy" id="410659"/>
    <lineage>
        <taxon>unclassified sequences</taxon>
        <taxon>metagenomes</taxon>
        <taxon>ecological metagenomes</taxon>
    </lineage>
</organism>
<reference evidence="1" key="2">
    <citation type="journal article" date="2014" name="ISME J.">
        <title>Microbial stratification in low pH oxic and suboxic macroscopic growths along an acid mine drainage.</title>
        <authorList>
            <person name="Mendez-Garcia C."/>
            <person name="Mesa V."/>
            <person name="Sprenger R.R."/>
            <person name="Richter M."/>
            <person name="Diez M.S."/>
            <person name="Solano J."/>
            <person name="Bargiela R."/>
            <person name="Golyshina O.V."/>
            <person name="Manteca A."/>
            <person name="Ramos J.L."/>
            <person name="Gallego J.R."/>
            <person name="Llorente I."/>
            <person name="Martins Dos Santos V.A."/>
            <person name="Jensen O.N."/>
            <person name="Pelaez A.I."/>
            <person name="Sanchez J."/>
            <person name="Ferrer M."/>
        </authorList>
    </citation>
    <scope>NUCLEOTIDE SEQUENCE</scope>
</reference>
<protein>
    <submittedName>
        <fullName evidence="1">Transposase</fullName>
    </submittedName>
</protein>
<gene>
    <name evidence="1" type="ORF">B1B_02509</name>
</gene>
<dbReference type="AlphaFoldDB" id="T1BXV2"/>
<evidence type="ECO:0000313" key="1">
    <source>
        <dbReference type="EMBL" id="EQD74717.1"/>
    </source>
</evidence>
<dbReference type="PANTHER" id="PTHR34614:SF2">
    <property type="entry name" value="TRANSPOSASE IS4-LIKE DOMAIN-CONTAINING PROTEIN"/>
    <property type="match status" value="1"/>
</dbReference>
<dbReference type="EMBL" id="AUZY01001498">
    <property type="protein sequence ID" value="EQD74717.1"/>
    <property type="molecule type" value="Genomic_DNA"/>
</dbReference>
<comment type="caution">
    <text evidence="1">The sequence shown here is derived from an EMBL/GenBank/DDBJ whole genome shotgun (WGS) entry which is preliminary data.</text>
</comment>
<accession>T1BXV2</accession>
<proteinExistence type="predicted"/>
<feature type="non-terminal residue" evidence="1">
    <location>
        <position position="131"/>
    </location>
</feature>
<dbReference type="PANTHER" id="PTHR34614">
    <property type="match status" value="1"/>
</dbReference>
<name>T1BXV2_9ZZZZ</name>